<evidence type="ECO:0008006" key="2">
    <source>
        <dbReference type="Google" id="ProtNLM"/>
    </source>
</evidence>
<accession>A0A7J3I5B8</accession>
<name>A0A7J3I5B8_9CREN</name>
<dbReference type="SUPFAM" id="SSF51905">
    <property type="entry name" value="FAD/NAD(P)-binding domain"/>
    <property type="match status" value="1"/>
</dbReference>
<sequence>MDIGIIGCGIAGLTVSYYLLNDRVASSITIFERRTLVPRKHCTGLVSLETLMKLPLASRFVENMYRSMIFLIHGANFGIEIVADRYFACRIDRVRHEIELMRSLNEMGAVINLGCDVTNISSYNNKYSLTFKRGGEGLLSTHFDKIVIAEGYPPKLSRKYGLSAKYDVLRALQEEVSISSALKNDQVETIYVFISPILFGKGFAWLVPIDRYRIIVGYATEYTSSIEMLENVKQVFKNILKLSYRSVEDLYGGDVLQGYPIATYANDILSIGDAVSMVKSISGGGLYAISLASKLYTRIINLGSVEHYRALRKLFKILRMQYIIKNAAWNILRHALSNTNIIGQVNKILSFNLKHLDYDRHDLLIYTFLTNFLGFKLKSIDRI</sequence>
<dbReference type="InterPro" id="IPR050407">
    <property type="entry name" value="Geranylgeranyl_reductase"/>
</dbReference>
<dbReference type="PANTHER" id="PTHR42685:SF21">
    <property type="entry name" value="DEHYDROGENASE (FLAVOPROTEIN)-LIKE PROTEIN"/>
    <property type="match status" value="1"/>
</dbReference>
<protein>
    <recommendedName>
        <fullName evidence="2">NAD(P)/FAD-dependent oxidoreductase</fullName>
    </recommendedName>
</protein>
<reference evidence="1" key="1">
    <citation type="journal article" date="2020" name="mSystems">
        <title>Genome- and Community-Level Interaction Insights into Carbon Utilization and Element Cycling Functions of Hydrothermarchaeota in Hydrothermal Sediment.</title>
        <authorList>
            <person name="Zhou Z."/>
            <person name="Liu Y."/>
            <person name="Xu W."/>
            <person name="Pan J."/>
            <person name="Luo Z.H."/>
            <person name="Li M."/>
        </authorList>
    </citation>
    <scope>NUCLEOTIDE SEQUENCE [LARGE SCALE GENOMIC DNA]</scope>
    <source>
        <strain evidence="1">SpSt-618</strain>
    </source>
</reference>
<dbReference type="AlphaFoldDB" id="A0A7J3I5B8"/>
<comment type="caution">
    <text evidence="1">The sequence shown here is derived from an EMBL/GenBank/DDBJ whole genome shotgun (WGS) entry which is preliminary data.</text>
</comment>
<organism evidence="1">
    <name type="scientific">Ignisphaera aggregans</name>
    <dbReference type="NCBI Taxonomy" id="334771"/>
    <lineage>
        <taxon>Archaea</taxon>
        <taxon>Thermoproteota</taxon>
        <taxon>Thermoprotei</taxon>
        <taxon>Desulfurococcales</taxon>
        <taxon>Desulfurococcaceae</taxon>
        <taxon>Ignisphaera</taxon>
    </lineage>
</organism>
<evidence type="ECO:0000313" key="1">
    <source>
        <dbReference type="EMBL" id="HGN35964.1"/>
    </source>
</evidence>
<dbReference type="Gene3D" id="3.50.50.60">
    <property type="entry name" value="FAD/NAD(P)-binding domain"/>
    <property type="match status" value="1"/>
</dbReference>
<dbReference type="PANTHER" id="PTHR42685">
    <property type="entry name" value="GERANYLGERANYL DIPHOSPHATE REDUCTASE"/>
    <property type="match status" value="1"/>
</dbReference>
<dbReference type="InterPro" id="IPR036188">
    <property type="entry name" value="FAD/NAD-bd_sf"/>
</dbReference>
<dbReference type="EMBL" id="DTAI01000009">
    <property type="protein sequence ID" value="HGN35964.1"/>
    <property type="molecule type" value="Genomic_DNA"/>
</dbReference>
<proteinExistence type="predicted"/>
<gene>
    <name evidence="1" type="ORF">ENT87_00205</name>
</gene>
<dbReference type="Gene3D" id="3.30.9.10">
    <property type="entry name" value="D-Amino Acid Oxidase, subunit A, domain 2"/>
    <property type="match status" value="1"/>
</dbReference>